<proteinExistence type="predicted"/>
<name>A0A452R0E7_URSAM</name>
<evidence type="ECO:0000313" key="2">
    <source>
        <dbReference type="Proteomes" id="UP000291022"/>
    </source>
</evidence>
<reference evidence="1" key="2">
    <citation type="submission" date="2025-08" db="UniProtKB">
        <authorList>
            <consortium name="Ensembl"/>
        </authorList>
    </citation>
    <scope>IDENTIFICATION</scope>
</reference>
<evidence type="ECO:0000313" key="1">
    <source>
        <dbReference type="Ensembl" id="ENSUAMP00000011590.1"/>
    </source>
</evidence>
<keyword evidence="2" id="KW-1185">Reference proteome</keyword>
<accession>A0A452R0E7</accession>
<dbReference type="STRING" id="9643.ENSUAMP00000011590"/>
<reference evidence="1" key="3">
    <citation type="submission" date="2025-09" db="UniProtKB">
        <authorList>
            <consortium name="Ensembl"/>
        </authorList>
    </citation>
    <scope>IDENTIFICATION</scope>
</reference>
<organism evidence="1 2">
    <name type="scientific">Ursus americanus</name>
    <name type="common">American black bear</name>
    <name type="synonym">Euarctos americanus</name>
    <dbReference type="NCBI Taxonomy" id="9643"/>
    <lineage>
        <taxon>Eukaryota</taxon>
        <taxon>Metazoa</taxon>
        <taxon>Chordata</taxon>
        <taxon>Craniata</taxon>
        <taxon>Vertebrata</taxon>
        <taxon>Euteleostomi</taxon>
        <taxon>Mammalia</taxon>
        <taxon>Eutheria</taxon>
        <taxon>Laurasiatheria</taxon>
        <taxon>Carnivora</taxon>
        <taxon>Caniformia</taxon>
        <taxon>Ursidae</taxon>
        <taxon>Ursus</taxon>
    </lineage>
</organism>
<sequence>MDVRFYPAAAGDPAGLDFAQCLGYYGYKHAPCKGVALFSVCRLLPCPRLGPVSTLCSYFSTTMII</sequence>
<dbReference type="AlphaFoldDB" id="A0A452R0E7"/>
<dbReference type="Proteomes" id="UP000291022">
    <property type="component" value="Unassembled WGS sequence"/>
</dbReference>
<dbReference type="Ensembl" id="ENSUAMT00000013033.1">
    <property type="protein sequence ID" value="ENSUAMP00000011590.1"/>
    <property type="gene ID" value="ENSUAMG00000009445.1"/>
</dbReference>
<protein>
    <submittedName>
        <fullName evidence="1">Uncharacterized protein</fullName>
    </submittedName>
</protein>
<reference evidence="2" key="1">
    <citation type="submission" date="2016-06" db="EMBL/GenBank/DDBJ databases">
        <title>De novo assembly and RNA-Seq shows season-dependent expression and editing in black bear kidneys.</title>
        <authorList>
            <person name="Korstanje R."/>
            <person name="Srivastava A."/>
            <person name="Sarsani V.K."/>
            <person name="Sheehan S.M."/>
            <person name="Seger R.L."/>
            <person name="Barter M.E."/>
            <person name="Lindqvist C."/>
            <person name="Brody L.C."/>
            <person name="Mullikin J.C."/>
        </authorList>
    </citation>
    <scope>NUCLEOTIDE SEQUENCE [LARGE SCALE GENOMIC DNA]</scope>
</reference>